<dbReference type="Proteomes" id="UP000019151">
    <property type="component" value="Chromosome"/>
</dbReference>
<keyword evidence="6" id="KW-1185">Reference proteome</keyword>
<dbReference type="OrthoDB" id="9809338at2"/>
<dbReference type="SUPFAM" id="SSF46689">
    <property type="entry name" value="Homeodomain-like"/>
    <property type="match status" value="1"/>
</dbReference>
<dbReference type="GO" id="GO:0003700">
    <property type="term" value="F:DNA-binding transcription factor activity"/>
    <property type="evidence" value="ECO:0007669"/>
    <property type="project" value="InterPro"/>
</dbReference>
<dbReference type="Pfam" id="PF20240">
    <property type="entry name" value="DUF6597"/>
    <property type="match status" value="1"/>
</dbReference>
<dbReference type="STRING" id="861299.J421_0148"/>
<evidence type="ECO:0000256" key="2">
    <source>
        <dbReference type="ARBA" id="ARBA00023125"/>
    </source>
</evidence>
<keyword evidence="1" id="KW-0805">Transcription regulation</keyword>
<dbReference type="InterPro" id="IPR018060">
    <property type="entry name" value="HTH_AraC"/>
</dbReference>
<dbReference type="eggNOG" id="COG2207">
    <property type="taxonomic scope" value="Bacteria"/>
</dbReference>
<evidence type="ECO:0000256" key="1">
    <source>
        <dbReference type="ARBA" id="ARBA00023015"/>
    </source>
</evidence>
<dbReference type="SMART" id="SM00342">
    <property type="entry name" value="HTH_ARAC"/>
    <property type="match status" value="1"/>
</dbReference>
<sequence length="275" mass="29000">MATARAADAPLGTPGYVEWPPSPALAPWVQCYWSIRGTAAGSVPNRVLPDGCADVIVDLAAAPYAFVAGPMRAASVVSLVGRVDLFGVRFHPGAAAALLDAPLDALLDRDVPLDALWGRLAAELEESLATVVPADRVACAERILLARSTHTGALGRETATVGRAVGLMRRSRGGAGVRAVASALGKSERWLERAFARQVGYGPKMLARVVRLQHAVSLVQRGAPRPWTAVAYDAGYADQAHLVREFRALAGVTPAAYAAERRRVGFVQYDGDGEA</sequence>
<dbReference type="GO" id="GO:0043565">
    <property type="term" value="F:sequence-specific DNA binding"/>
    <property type="evidence" value="ECO:0007669"/>
    <property type="project" value="InterPro"/>
</dbReference>
<dbReference type="InterPro" id="IPR046532">
    <property type="entry name" value="DUF6597"/>
</dbReference>
<proteinExistence type="predicted"/>
<accession>W0RBK5</accession>
<keyword evidence="3" id="KW-0804">Transcription</keyword>
<dbReference type="PROSITE" id="PS01124">
    <property type="entry name" value="HTH_ARAC_FAMILY_2"/>
    <property type="match status" value="1"/>
</dbReference>
<dbReference type="Gene3D" id="1.10.10.60">
    <property type="entry name" value="Homeodomain-like"/>
    <property type="match status" value="1"/>
</dbReference>
<dbReference type="InParanoid" id="W0RBK5"/>
<dbReference type="PANTHER" id="PTHR46796:SF15">
    <property type="entry name" value="BLL1074 PROTEIN"/>
    <property type="match status" value="1"/>
</dbReference>
<dbReference type="KEGG" id="gba:J421_0148"/>
<name>W0RBK5_9BACT</name>
<dbReference type="HOGENOM" id="CLU_066193_4_1_0"/>
<dbReference type="RefSeq" id="WP_025409242.1">
    <property type="nucleotide sequence ID" value="NZ_CP007128.1"/>
</dbReference>
<dbReference type="InterPro" id="IPR050204">
    <property type="entry name" value="AraC_XylS_family_regulators"/>
</dbReference>
<keyword evidence="2" id="KW-0238">DNA-binding</keyword>
<gene>
    <name evidence="5" type="ORF">J421_0148</name>
</gene>
<evidence type="ECO:0000256" key="3">
    <source>
        <dbReference type="ARBA" id="ARBA00023163"/>
    </source>
</evidence>
<dbReference type="AlphaFoldDB" id="W0RBK5"/>
<dbReference type="PATRIC" id="fig|861299.3.peg.150"/>
<feature type="domain" description="HTH araC/xylS-type" evidence="4">
    <location>
        <begin position="177"/>
        <end position="260"/>
    </location>
</feature>
<protein>
    <submittedName>
        <fullName evidence="5">Helix-turn-helix, AraC domain-containing protein</fullName>
    </submittedName>
</protein>
<dbReference type="Pfam" id="PF12833">
    <property type="entry name" value="HTH_18"/>
    <property type="match status" value="1"/>
</dbReference>
<reference evidence="5 6" key="1">
    <citation type="journal article" date="2014" name="Genome Announc.">
        <title>Genome Sequence and Methylome of Soil Bacterium Gemmatirosa kalamazoonensis KBS708T, a Member of the Rarely Cultivated Gemmatimonadetes Phylum.</title>
        <authorList>
            <person name="Debruyn J.M."/>
            <person name="Radosevich M."/>
            <person name="Wommack K.E."/>
            <person name="Polson S.W."/>
            <person name="Hauser L.J."/>
            <person name="Fawaz M.N."/>
            <person name="Korlach J."/>
            <person name="Tsai Y.C."/>
        </authorList>
    </citation>
    <scope>NUCLEOTIDE SEQUENCE [LARGE SCALE GENOMIC DNA]</scope>
    <source>
        <strain evidence="5 6">KBS708</strain>
    </source>
</reference>
<organism evidence="5 6">
    <name type="scientific">Gemmatirosa kalamazoonensis</name>
    <dbReference type="NCBI Taxonomy" id="861299"/>
    <lineage>
        <taxon>Bacteria</taxon>
        <taxon>Pseudomonadati</taxon>
        <taxon>Gemmatimonadota</taxon>
        <taxon>Gemmatimonadia</taxon>
        <taxon>Gemmatimonadales</taxon>
        <taxon>Gemmatimonadaceae</taxon>
        <taxon>Gemmatirosa</taxon>
    </lineage>
</organism>
<evidence type="ECO:0000313" key="6">
    <source>
        <dbReference type="Proteomes" id="UP000019151"/>
    </source>
</evidence>
<evidence type="ECO:0000313" key="5">
    <source>
        <dbReference type="EMBL" id="AHG87685.1"/>
    </source>
</evidence>
<evidence type="ECO:0000259" key="4">
    <source>
        <dbReference type="PROSITE" id="PS01124"/>
    </source>
</evidence>
<dbReference type="InterPro" id="IPR009057">
    <property type="entry name" value="Homeodomain-like_sf"/>
</dbReference>
<dbReference type="EMBL" id="CP007128">
    <property type="protein sequence ID" value="AHG87685.1"/>
    <property type="molecule type" value="Genomic_DNA"/>
</dbReference>
<dbReference type="PANTHER" id="PTHR46796">
    <property type="entry name" value="HTH-TYPE TRANSCRIPTIONAL ACTIVATOR RHAS-RELATED"/>
    <property type="match status" value="1"/>
</dbReference>